<organism evidence="1 2">
    <name type="scientific">Heyndrickxia coagulans</name>
    <name type="common">Weizmannia coagulans</name>
    <dbReference type="NCBI Taxonomy" id="1398"/>
    <lineage>
        <taxon>Bacteria</taxon>
        <taxon>Bacillati</taxon>
        <taxon>Bacillota</taxon>
        <taxon>Bacilli</taxon>
        <taxon>Bacillales</taxon>
        <taxon>Bacillaceae</taxon>
        <taxon>Heyndrickxia</taxon>
    </lineage>
</organism>
<sequence>MSEKQAGNASFCYEICQAENVSIFVGIRRALCENKGGTRKDFNPQLFKEGDLG</sequence>
<protein>
    <submittedName>
        <fullName evidence="1">Uncharacterized protein</fullName>
    </submittedName>
</protein>
<evidence type="ECO:0000313" key="1">
    <source>
        <dbReference type="EMBL" id="KYC58778.1"/>
    </source>
</evidence>
<comment type="caution">
    <text evidence="1">The sequence shown here is derived from an EMBL/GenBank/DDBJ whole genome shotgun (WGS) entry which is preliminary data.</text>
</comment>
<proteinExistence type="predicted"/>
<accession>A0A150JNV7</accession>
<dbReference type="Proteomes" id="UP000075288">
    <property type="component" value="Unassembled WGS sequence"/>
</dbReference>
<dbReference type="AlphaFoldDB" id="A0A150JNV7"/>
<reference evidence="1 2" key="1">
    <citation type="submission" date="2016-01" db="EMBL/GenBank/DDBJ databases">
        <title>Genome Sequences of Twelve Sporeforming Bacillus Species Isolated from Foods.</title>
        <authorList>
            <person name="Berendsen E.M."/>
            <person name="Wells-Bennik M.H."/>
            <person name="Krawcyk A.O."/>
            <person name="De Jong A."/>
            <person name="Holsappel S."/>
            <person name="Eijlander R.T."/>
            <person name="Kuipers O.P."/>
        </authorList>
    </citation>
    <scope>NUCLEOTIDE SEQUENCE [LARGE SCALE GENOMIC DNA]</scope>
    <source>
        <strain evidence="1 2">B4098</strain>
    </source>
</reference>
<dbReference type="EMBL" id="LQYG01000120">
    <property type="protein sequence ID" value="KYC58778.1"/>
    <property type="molecule type" value="Genomic_DNA"/>
</dbReference>
<gene>
    <name evidence="1" type="ORF">B4098_2470</name>
</gene>
<name>A0A150JNV7_HEYCO</name>
<evidence type="ECO:0000313" key="2">
    <source>
        <dbReference type="Proteomes" id="UP000075288"/>
    </source>
</evidence>
<dbReference type="PATRIC" id="fig|1398.26.peg.2485"/>